<evidence type="ECO:0000313" key="1">
    <source>
        <dbReference type="EMBL" id="RVX43878.1"/>
    </source>
</evidence>
<name>A0A438ME32_9ACTN</name>
<dbReference type="Gene3D" id="3.40.1000.10">
    <property type="entry name" value="Mog1/PsbP, alpha/beta/alpha sandwich"/>
    <property type="match status" value="1"/>
</dbReference>
<keyword evidence="2" id="KW-1185">Reference proteome</keyword>
<evidence type="ECO:0000313" key="2">
    <source>
        <dbReference type="Proteomes" id="UP000284824"/>
    </source>
</evidence>
<accession>A0A438ME32</accession>
<dbReference type="OrthoDB" id="3817765at2"/>
<evidence type="ECO:0008006" key="3">
    <source>
        <dbReference type="Google" id="ProtNLM"/>
    </source>
</evidence>
<reference evidence="1 2" key="1">
    <citation type="submission" date="2019-01" db="EMBL/GenBank/DDBJ databases">
        <title>Sequencing the genomes of 1000 actinobacteria strains.</title>
        <authorList>
            <person name="Klenk H.-P."/>
        </authorList>
    </citation>
    <scope>NUCLEOTIDE SEQUENCE [LARGE SCALE GENOMIC DNA]</scope>
    <source>
        <strain evidence="1 2">DSM 43925</strain>
    </source>
</reference>
<dbReference type="EMBL" id="SAUN01000001">
    <property type="protein sequence ID" value="RVX43878.1"/>
    <property type="molecule type" value="Genomic_DNA"/>
</dbReference>
<dbReference type="RefSeq" id="WP_127935746.1">
    <property type="nucleotide sequence ID" value="NZ_SAUN01000001.1"/>
</dbReference>
<gene>
    <name evidence="1" type="ORF">EDD27_6582</name>
</gene>
<dbReference type="Proteomes" id="UP000284824">
    <property type="component" value="Unassembled WGS sequence"/>
</dbReference>
<organism evidence="1 2">
    <name type="scientific">Nonomuraea polychroma</name>
    <dbReference type="NCBI Taxonomy" id="46176"/>
    <lineage>
        <taxon>Bacteria</taxon>
        <taxon>Bacillati</taxon>
        <taxon>Actinomycetota</taxon>
        <taxon>Actinomycetes</taxon>
        <taxon>Streptosporangiales</taxon>
        <taxon>Streptosporangiaceae</taxon>
        <taxon>Nonomuraea</taxon>
    </lineage>
</organism>
<protein>
    <recommendedName>
        <fullName evidence="3">DUF1795 domain-containing protein</fullName>
    </recommendedName>
</protein>
<dbReference type="AlphaFoldDB" id="A0A438ME32"/>
<comment type="caution">
    <text evidence="1">The sequence shown here is derived from an EMBL/GenBank/DDBJ whole genome shotgun (WGS) entry which is preliminary data.</text>
</comment>
<proteinExistence type="predicted"/>
<sequence>MTDDVPQFTGITRYRDPRGRFSFRYPWDWHTDRLDQDREGVMLRPDADDPDTYVAAWVSTLPADVTVGDLPELRDGFDAGLATLPERDVLEAREDTVGGAVEVERTVTFREGEHIRQRSIRTLYAGRTQLVFVYQGATRGAYAYWLPMGNYCWATLQLAEEIWYGADPELGRAAPGAPHTAAAPGVPGHVA</sequence>